<keyword evidence="2" id="KW-1185">Reference proteome</keyword>
<evidence type="ECO:0000313" key="1">
    <source>
        <dbReference type="EMBL" id="MCC2219574.1"/>
    </source>
</evidence>
<proteinExistence type="predicted"/>
<accession>A0ABS8FRT4</accession>
<sequence>MRQRNSVASYNIGKHRFLELYHYCMQYPDWIKEIRELRGLRSHETGATGSGLSNPTASAAIKAAELSKRCKLIEDTTVEANKELAQYILAGVTDAECTYPVLEARGMPASRALYYRSRRKFYYLLSKKVK</sequence>
<dbReference type="RefSeq" id="WP_227573464.1">
    <property type="nucleotide sequence ID" value="NZ_JAJEQT010000008.1"/>
</dbReference>
<protein>
    <submittedName>
        <fullName evidence="1">Uncharacterized protein</fullName>
    </submittedName>
</protein>
<dbReference type="Proteomes" id="UP001198495">
    <property type="component" value="Unassembled WGS sequence"/>
</dbReference>
<reference evidence="1 2" key="1">
    <citation type="submission" date="2021-10" db="EMBL/GenBank/DDBJ databases">
        <title>Anaerobic single-cell dispensing facilitates the cultivation of human gut bacteria.</title>
        <authorList>
            <person name="Afrizal A."/>
        </authorList>
    </citation>
    <scope>NUCLEOTIDE SEQUENCE [LARGE SCALE GENOMIC DNA]</scope>
    <source>
        <strain evidence="1 2">CLA-AA-H212</strain>
    </source>
</reference>
<comment type="caution">
    <text evidence="1">The sequence shown here is derived from an EMBL/GenBank/DDBJ whole genome shotgun (WGS) entry which is preliminary data.</text>
</comment>
<gene>
    <name evidence="1" type="ORF">LKD28_11110</name>
</gene>
<name>A0ABS8FRT4_9FIRM</name>
<organism evidence="1 2">
    <name type="scientific">Coprococcus hominis</name>
    <name type="common">ex Arizal et al. 2022</name>
    <dbReference type="NCBI Taxonomy" id="2881262"/>
    <lineage>
        <taxon>Bacteria</taxon>
        <taxon>Bacillati</taxon>
        <taxon>Bacillota</taxon>
        <taxon>Clostridia</taxon>
        <taxon>Lachnospirales</taxon>
        <taxon>Lachnospiraceae</taxon>
        <taxon>Coprococcus</taxon>
    </lineage>
</organism>
<dbReference type="EMBL" id="JAJEQT010000008">
    <property type="protein sequence ID" value="MCC2219574.1"/>
    <property type="molecule type" value="Genomic_DNA"/>
</dbReference>
<evidence type="ECO:0000313" key="2">
    <source>
        <dbReference type="Proteomes" id="UP001198495"/>
    </source>
</evidence>